<evidence type="ECO:0000256" key="3">
    <source>
        <dbReference type="ARBA" id="ARBA00022741"/>
    </source>
</evidence>
<protein>
    <recommendedName>
        <fullName evidence="9">Protein kinase domain-containing protein</fullName>
    </recommendedName>
</protein>
<dbReference type="AlphaFoldDB" id="A0AAN8URC8"/>
<dbReference type="PANTHER" id="PTHR48016:SF44">
    <property type="entry name" value="MITOGEN-ACTIVATED PROTEIN KINASE KINASE KINASE STE-STE11 FAMILY"/>
    <property type="match status" value="1"/>
</dbReference>
<dbReference type="Proteomes" id="UP001370490">
    <property type="component" value="Unassembled WGS sequence"/>
</dbReference>
<dbReference type="InterPro" id="IPR050538">
    <property type="entry name" value="MAP_kinase_kinase_kinase"/>
</dbReference>
<evidence type="ECO:0000256" key="2">
    <source>
        <dbReference type="ARBA" id="ARBA00022679"/>
    </source>
</evidence>
<dbReference type="SUPFAM" id="SSF56112">
    <property type="entry name" value="Protein kinase-like (PK-like)"/>
    <property type="match status" value="1"/>
</dbReference>
<keyword evidence="8" id="KW-1185">Reference proteome</keyword>
<evidence type="ECO:0008006" key="9">
    <source>
        <dbReference type="Google" id="ProtNLM"/>
    </source>
</evidence>
<dbReference type="EMBL" id="JBAMMX010000024">
    <property type="protein sequence ID" value="KAK6916031.1"/>
    <property type="molecule type" value="Genomic_DNA"/>
</dbReference>
<keyword evidence="4" id="KW-0418">Kinase</keyword>
<dbReference type="GO" id="GO:0005524">
    <property type="term" value="F:ATP binding"/>
    <property type="evidence" value="ECO:0007669"/>
    <property type="project" value="UniProtKB-KW"/>
</dbReference>
<accession>A0AAN8URC8</accession>
<keyword evidence="5" id="KW-0067">ATP-binding</keyword>
<proteinExistence type="inferred from homology"/>
<evidence type="ECO:0000313" key="8">
    <source>
        <dbReference type="Proteomes" id="UP001370490"/>
    </source>
</evidence>
<evidence type="ECO:0000313" key="7">
    <source>
        <dbReference type="EMBL" id="KAK6916031.1"/>
    </source>
</evidence>
<dbReference type="PANTHER" id="PTHR48016">
    <property type="entry name" value="MAP KINASE KINASE KINASE SSK2-RELATED-RELATED"/>
    <property type="match status" value="1"/>
</dbReference>
<sequence length="677" mass="75313">MPEVVFIGCGNAVSGAPHALGKEEAEARSVNSPPGNASAKSDEFHDFNDIFLFTLTIIRSISMDSAKQRRLKPKLERRNAIKNIDYEPPTSPSSPLSNQTSFRVAGDFERLCRTLGFSGPEDFAIPLTTWEAQKSRIRVNDLITKANSSLSRFYSEIGDGNGASLADTTDIEQKVAKRGINGVRPPVLTPPPAMVLPVIDSSCSTWDLCRSFGPGDDMDMRTEDIEVVVNGGVTGPGKEETAVVLETEVSTSKLKPLIRSWQKGDLLGSGSFGKVYEGFTEVMVSNTTSLSTITTDWELKSFFSFLELSKDVRMSGLGDDKGFGYACVQMKDEKISKEKLWGGRGRSGARPPWISCSGCGFVIVERRSEAGKFCGKYRKSSSRSKVGGLIRVTIRTDRISALQVKDDQLSSCFQIDRLWIEFSSSSPRMLRIAISDQRRYCLGLCRLSREIQSSVWVSSLKKVASPIKSYSQRSGPNINLVVAVRNGKGFLILRTGIQIGEDVQSSEIVRNTLYILAHQGQKEDCLWSLLGSDNDLLLEDMGNNDDENLKEHLEEEVVLAESVIEHEFRHVDMAGCDDSPYEVFTRHCDGFFFAVKEVSLLDQGSQGRQSIIQLEQEISLLSRFKHENIVRYLGTDKVCFLLLNYLALIRRTCREERVVCKCKIVGRSELELDDFVI</sequence>
<evidence type="ECO:0000256" key="1">
    <source>
        <dbReference type="ARBA" id="ARBA00006529"/>
    </source>
</evidence>
<organism evidence="7 8">
    <name type="scientific">Dillenia turbinata</name>
    <dbReference type="NCBI Taxonomy" id="194707"/>
    <lineage>
        <taxon>Eukaryota</taxon>
        <taxon>Viridiplantae</taxon>
        <taxon>Streptophyta</taxon>
        <taxon>Embryophyta</taxon>
        <taxon>Tracheophyta</taxon>
        <taxon>Spermatophyta</taxon>
        <taxon>Magnoliopsida</taxon>
        <taxon>eudicotyledons</taxon>
        <taxon>Gunneridae</taxon>
        <taxon>Pentapetalae</taxon>
        <taxon>Dilleniales</taxon>
        <taxon>Dilleniaceae</taxon>
        <taxon>Dillenia</taxon>
    </lineage>
</organism>
<comment type="caution">
    <text evidence="7">The sequence shown here is derived from an EMBL/GenBank/DDBJ whole genome shotgun (WGS) entry which is preliminary data.</text>
</comment>
<dbReference type="GO" id="GO:0005737">
    <property type="term" value="C:cytoplasm"/>
    <property type="evidence" value="ECO:0007669"/>
    <property type="project" value="TreeGrafter"/>
</dbReference>
<gene>
    <name evidence="7" type="ORF">RJ641_018892</name>
</gene>
<name>A0AAN8URC8_9MAGN</name>
<keyword evidence="2" id="KW-0808">Transferase</keyword>
<dbReference type="InterPro" id="IPR011009">
    <property type="entry name" value="Kinase-like_dom_sf"/>
</dbReference>
<comment type="similarity">
    <text evidence="1">Belongs to the protein kinase superfamily. STE Ser/Thr protein kinase family. MAP kinase kinase kinase subfamily.</text>
</comment>
<reference evidence="7 8" key="1">
    <citation type="submission" date="2023-12" db="EMBL/GenBank/DDBJ databases">
        <title>A high-quality genome assembly for Dillenia turbinata (Dilleniales).</title>
        <authorList>
            <person name="Chanderbali A."/>
        </authorList>
    </citation>
    <scope>NUCLEOTIDE SEQUENCE [LARGE SCALE GENOMIC DNA]</scope>
    <source>
        <strain evidence="7">LSX21</strain>
        <tissue evidence="7">Leaf</tissue>
    </source>
</reference>
<dbReference type="Gene3D" id="3.30.200.20">
    <property type="entry name" value="Phosphorylase Kinase, domain 1"/>
    <property type="match status" value="1"/>
</dbReference>
<keyword evidence="3" id="KW-0547">Nucleotide-binding</keyword>
<feature type="region of interest" description="Disordered" evidence="6">
    <location>
        <begin position="80"/>
        <end position="99"/>
    </location>
</feature>
<evidence type="ECO:0000256" key="6">
    <source>
        <dbReference type="SAM" id="MobiDB-lite"/>
    </source>
</evidence>
<evidence type="ECO:0000256" key="5">
    <source>
        <dbReference type="ARBA" id="ARBA00022840"/>
    </source>
</evidence>
<dbReference type="GO" id="GO:0004709">
    <property type="term" value="F:MAP kinase kinase kinase activity"/>
    <property type="evidence" value="ECO:0007669"/>
    <property type="project" value="TreeGrafter"/>
</dbReference>
<evidence type="ECO:0000256" key="4">
    <source>
        <dbReference type="ARBA" id="ARBA00022777"/>
    </source>
</evidence>